<sequence>MDPNASSEPGSADGNHNDGGEHSRTPLRANGGRFLFSTMARILPRRFRSFPCPAPAKTTPLRSRSSLRRQLRALDRSWPPKTRTQSWRNKGSLCACENIARQLRRAGTITPHAGQEEETAGESRAQLRRRVVIIAQAGRFEQTSAAHTCGH</sequence>
<evidence type="ECO:0000313" key="2">
    <source>
        <dbReference type="EMBL" id="KAJ8391190.1"/>
    </source>
</evidence>
<dbReference type="EMBL" id="JAINUG010000161">
    <property type="protein sequence ID" value="KAJ8391190.1"/>
    <property type="molecule type" value="Genomic_DNA"/>
</dbReference>
<feature type="region of interest" description="Disordered" evidence="1">
    <location>
        <begin position="1"/>
        <end position="31"/>
    </location>
</feature>
<dbReference type="Proteomes" id="UP001221898">
    <property type="component" value="Unassembled WGS sequence"/>
</dbReference>
<gene>
    <name evidence="2" type="ORF">AAFF_G00096190</name>
</gene>
<protein>
    <submittedName>
        <fullName evidence="2">Uncharacterized protein</fullName>
    </submittedName>
</protein>
<feature type="compositionally biased region" description="Basic and acidic residues" evidence="1">
    <location>
        <begin position="15"/>
        <end position="24"/>
    </location>
</feature>
<organism evidence="2 3">
    <name type="scientific">Aldrovandia affinis</name>
    <dbReference type="NCBI Taxonomy" id="143900"/>
    <lineage>
        <taxon>Eukaryota</taxon>
        <taxon>Metazoa</taxon>
        <taxon>Chordata</taxon>
        <taxon>Craniata</taxon>
        <taxon>Vertebrata</taxon>
        <taxon>Euteleostomi</taxon>
        <taxon>Actinopterygii</taxon>
        <taxon>Neopterygii</taxon>
        <taxon>Teleostei</taxon>
        <taxon>Notacanthiformes</taxon>
        <taxon>Halosauridae</taxon>
        <taxon>Aldrovandia</taxon>
    </lineage>
</organism>
<proteinExistence type="predicted"/>
<reference evidence="2" key="1">
    <citation type="journal article" date="2023" name="Science">
        <title>Genome structures resolve the early diversification of teleost fishes.</title>
        <authorList>
            <person name="Parey E."/>
            <person name="Louis A."/>
            <person name="Montfort J."/>
            <person name="Bouchez O."/>
            <person name="Roques C."/>
            <person name="Iampietro C."/>
            <person name="Lluch J."/>
            <person name="Castinel A."/>
            <person name="Donnadieu C."/>
            <person name="Desvignes T."/>
            <person name="Floi Bucao C."/>
            <person name="Jouanno E."/>
            <person name="Wen M."/>
            <person name="Mejri S."/>
            <person name="Dirks R."/>
            <person name="Jansen H."/>
            <person name="Henkel C."/>
            <person name="Chen W.J."/>
            <person name="Zahm M."/>
            <person name="Cabau C."/>
            <person name="Klopp C."/>
            <person name="Thompson A.W."/>
            <person name="Robinson-Rechavi M."/>
            <person name="Braasch I."/>
            <person name="Lecointre G."/>
            <person name="Bobe J."/>
            <person name="Postlethwait J.H."/>
            <person name="Berthelot C."/>
            <person name="Roest Crollius H."/>
            <person name="Guiguen Y."/>
        </authorList>
    </citation>
    <scope>NUCLEOTIDE SEQUENCE</scope>
    <source>
        <strain evidence="2">NC1722</strain>
    </source>
</reference>
<keyword evidence="3" id="KW-1185">Reference proteome</keyword>
<accession>A0AAD7RVU9</accession>
<name>A0AAD7RVU9_9TELE</name>
<comment type="caution">
    <text evidence="2">The sequence shown here is derived from an EMBL/GenBank/DDBJ whole genome shotgun (WGS) entry which is preliminary data.</text>
</comment>
<dbReference type="AlphaFoldDB" id="A0AAD7RVU9"/>
<evidence type="ECO:0000313" key="3">
    <source>
        <dbReference type="Proteomes" id="UP001221898"/>
    </source>
</evidence>
<evidence type="ECO:0000256" key="1">
    <source>
        <dbReference type="SAM" id="MobiDB-lite"/>
    </source>
</evidence>